<reference evidence="1 2" key="1">
    <citation type="submission" date="2013-09" db="EMBL/GenBank/DDBJ databases">
        <title>High correlation between genotypes and phenotypes of environmental bacteria Comamonas testosteroni strains.</title>
        <authorList>
            <person name="Liu L."/>
            <person name="Zhu W."/>
            <person name="Xia X."/>
            <person name="Xu B."/>
            <person name="Luo M."/>
            <person name="Wang G."/>
        </authorList>
    </citation>
    <scope>NUCLEOTIDE SEQUENCE [LARGE SCALE GENOMIC DNA]</scope>
    <source>
        <strain evidence="1 2">JL14</strain>
    </source>
</reference>
<dbReference type="Proteomes" id="UP000029567">
    <property type="component" value="Unassembled WGS sequence"/>
</dbReference>
<sequence length="33" mass="3660">MLAHQNNPPSAGFLLPATQEVAFLYLEILNSEM</sequence>
<dbReference type="AlphaFoldDB" id="A0A0E3BFP7"/>
<dbReference type="EMBL" id="AWTN01000094">
    <property type="protein sequence ID" value="KGG90997.1"/>
    <property type="molecule type" value="Genomic_DNA"/>
</dbReference>
<protein>
    <submittedName>
        <fullName evidence="1">Uncharacterized protein</fullName>
    </submittedName>
</protein>
<proteinExistence type="predicted"/>
<name>A0A0E3BFP7_9BURK</name>
<evidence type="ECO:0000313" key="2">
    <source>
        <dbReference type="Proteomes" id="UP000029567"/>
    </source>
</evidence>
<gene>
    <name evidence="1" type="ORF">P245_14575</name>
</gene>
<organism evidence="1 2">
    <name type="scientific">Comamonas thiooxydans</name>
    <dbReference type="NCBI Taxonomy" id="363952"/>
    <lineage>
        <taxon>Bacteria</taxon>
        <taxon>Pseudomonadati</taxon>
        <taxon>Pseudomonadota</taxon>
        <taxon>Betaproteobacteria</taxon>
        <taxon>Burkholderiales</taxon>
        <taxon>Comamonadaceae</taxon>
        <taxon>Comamonas</taxon>
    </lineage>
</organism>
<accession>A0A0E3BFP7</accession>
<comment type="caution">
    <text evidence="1">The sequence shown here is derived from an EMBL/GenBank/DDBJ whole genome shotgun (WGS) entry which is preliminary data.</text>
</comment>
<evidence type="ECO:0000313" key="1">
    <source>
        <dbReference type="EMBL" id="KGG90997.1"/>
    </source>
</evidence>